<dbReference type="Proteomes" id="UP000593567">
    <property type="component" value="Unassembled WGS sequence"/>
</dbReference>
<dbReference type="PANTHER" id="PTHR10026">
    <property type="entry name" value="CYCLIN"/>
    <property type="match status" value="1"/>
</dbReference>
<feature type="compositionally biased region" description="Basic and acidic residues" evidence="2">
    <location>
        <begin position="168"/>
        <end position="181"/>
    </location>
</feature>
<name>A0A7J7K2F1_BUGNE</name>
<feature type="compositionally biased region" description="Basic residues" evidence="2">
    <location>
        <begin position="154"/>
        <end position="167"/>
    </location>
</feature>
<dbReference type="GO" id="GO:0006357">
    <property type="term" value="P:regulation of transcription by RNA polymerase II"/>
    <property type="evidence" value="ECO:0007669"/>
    <property type="project" value="InterPro"/>
</dbReference>
<dbReference type="InterPro" id="IPR004367">
    <property type="entry name" value="Cyclin_C-dom"/>
</dbReference>
<dbReference type="InterPro" id="IPR036915">
    <property type="entry name" value="Cyclin-like_sf"/>
</dbReference>
<evidence type="ECO:0000313" key="4">
    <source>
        <dbReference type="EMBL" id="KAF6032822.1"/>
    </source>
</evidence>
<comment type="caution">
    <text evidence="4">The sequence shown here is derived from an EMBL/GenBank/DDBJ whole genome shotgun (WGS) entry which is preliminary data.</text>
</comment>
<proteinExistence type="predicted"/>
<feature type="compositionally biased region" description="Polar residues" evidence="2">
    <location>
        <begin position="99"/>
        <end position="116"/>
    </location>
</feature>
<reference evidence="4" key="1">
    <citation type="submission" date="2020-06" db="EMBL/GenBank/DDBJ databases">
        <title>Draft genome of Bugula neritina, a colonial animal packing powerful symbionts and potential medicines.</title>
        <authorList>
            <person name="Rayko M."/>
        </authorList>
    </citation>
    <scope>NUCLEOTIDE SEQUENCE [LARGE SCALE GENOMIC DNA]</scope>
    <source>
        <strain evidence="4">Kwan_BN1</strain>
    </source>
</reference>
<dbReference type="Gene3D" id="1.10.472.10">
    <property type="entry name" value="Cyclin-like"/>
    <property type="match status" value="1"/>
</dbReference>
<dbReference type="OrthoDB" id="10264655at2759"/>
<keyword evidence="1" id="KW-0195">Cyclin</keyword>
<feature type="region of interest" description="Disordered" evidence="2">
    <location>
        <begin position="92"/>
        <end position="233"/>
    </location>
</feature>
<dbReference type="GO" id="GO:0016538">
    <property type="term" value="F:cyclin-dependent protein serine/threonine kinase regulator activity"/>
    <property type="evidence" value="ECO:0007669"/>
    <property type="project" value="InterPro"/>
</dbReference>
<accession>A0A7J7K2F1</accession>
<feature type="compositionally biased region" description="Basic residues" evidence="2">
    <location>
        <begin position="182"/>
        <end position="198"/>
    </location>
</feature>
<dbReference type="AlphaFoldDB" id="A0A7J7K2F1"/>
<dbReference type="SUPFAM" id="SSF47954">
    <property type="entry name" value="Cyclin-like"/>
    <property type="match status" value="1"/>
</dbReference>
<keyword evidence="5" id="KW-1185">Reference proteome</keyword>
<evidence type="ECO:0000259" key="3">
    <source>
        <dbReference type="Pfam" id="PF02984"/>
    </source>
</evidence>
<dbReference type="EMBL" id="VXIV02001473">
    <property type="protein sequence ID" value="KAF6032822.1"/>
    <property type="molecule type" value="Genomic_DNA"/>
</dbReference>
<protein>
    <submittedName>
        <fullName evidence="4">CCNL1</fullName>
    </submittedName>
</protein>
<dbReference type="Pfam" id="PF02984">
    <property type="entry name" value="Cyclin_C"/>
    <property type="match status" value="1"/>
</dbReference>
<feature type="compositionally biased region" description="Basic residues" evidence="2">
    <location>
        <begin position="206"/>
        <end position="225"/>
    </location>
</feature>
<dbReference type="InterPro" id="IPR043198">
    <property type="entry name" value="Cyclin/Ssn8"/>
</dbReference>
<feature type="domain" description="Cyclin C-terminal" evidence="3">
    <location>
        <begin position="10"/>
        <end position="77"/>
    </location>
</feature>
<organism evidence="4 5">
    <name type="scientific">Bugula neritina</name>
    <name type="common">Brown bryozoan</name>
    <name type="synonym">Sertularia neritina</name>
    <dbReference type="NCBI Taxonomy" id="10212"/>
    <lineage>
        <taxon>Eukaryota</taxon>
        <taxon>Metazoa</taxon>
        <taxon>Spiralia</taxon>
        <taxon>Lophotrochozoa</taxon>
        <taxon>Bryozoa</taxon>
        <taxon>Gymnolaemata</taxon>
        <taxon>Cheilostomatida</taxon>
        <taxon>Flustrina</taxon>
        <taxon>Buguloidea</taxon>
        <taxon>Bugulidae</taxon>
        <taxon>Bugula</taxon>
    </lineage>
</organism>
<evidence type="ECO:0000256" key="1">
    <source>
        <dbReference type="ARBA" id="ARBA00023127"/>
    </source>
</evidence>
<gene>
    <name evidence="4" type="ORF">EB796_008867</name>
</gene>
<evidence type="ECO:0000313" key="5">
    <source>
        <dbReference type="Proteomes" id="UP000593567"/>
    </source>
</evidence>
<sequence length="233" mass="27317">MNDSFRTNVFVRFHPETIAAACIYLAARMLKVPLPNHKPAWYDVISHTDLPAIQDICREVLKLYTHQKPDADKLEQIVSVLKKAQVEAKARLRGALGNGTPTQTTNSRPATPSKVSPHSGAEDQKLKGDLMINGIKKKLRERNRSPSRSVSRSPQRKHRQLPKRYRERSRSRDRRYYDNHKSSKSKSKKRSRSPRSRSRSYERSSKRYRSRSRSKNRYRTSSKRSRSQERYRR</sequence>
<evidence type="ECO:0000256" key="2">
    <source>
        <dbReference type="SAM" id="MobiDB-lite"/>
    </source>
</evidence>